<sequence length="49" mass="5393">MKMAIEELHFVDANNANRALGINTAANASQKQINRSIGAFLQHRDLQGN</sequence>
<proteinExistence type="predicted"/>
<dbReference type="EMBL" id="JBHUMP010000005">
    <property type="protein sequence ID" value="MFD2739606.1"/>
    <property type="molecule type" value="Genomic_DNA"/>
</dbReference>
<comment type="caution">
    <text evidence="1">The sequence shown here is derived from an EMBL/GenBank/DDBJ whole genome shotgun (WGS) entry which is preliminary data.</text>
</comment>
<dbReference type="Proteomes" id="UP001597474">
    <property type="component" value="Unassembled WGS sequence"/>
</dbReference>
<organism evidence="1 2">
    <name type="scientific">Sulfitobacter aestuarii</name>
    <dbReference type="NCBI Taxonomy" id="2161676"/>
    <lineage>
        <taxon>Bacteria</taxon>
        <taxon>Pseudomonadati</taxon>
        <taxon>Pseudomonadota</taxon>
        <taxon>Alphaproteobacteria</taxon>
        <taxon>Rhodobacterales</taxon>
        <taxon>Roseobacteraceae</taxon>
        <taxon>Sulfitobacter</taxon>
    </lineage>
</organism>
<reference evidence="2" key="1">
    <citation type="journal article" date="2019" name="Int. J. Syst. Evol. Microbiol.">
        <title>The Global Catalogue of Microorganisms (GCM) 10K type strain sequencing project: providing services to taxonomists for standard genome sequencing and annotation.</title>
        <authorList>
            <consortium name="The Broad Institute Genomics Platform"/>
            <consortium name="The Broad Institute Genome Sequencing Center for Infectious Disease"/>
            <person name="Wu L."/>
            <person name="Ma J."/>
        </authorList>
    </citation>
    <scope>NUCLEOTIDE SEQUENCE [LARGE SCALE GENOMIC DNA]</scope>
    <source>
        <strain evidence="2">TISTR 2562</strain>
    </source>
</reference>
<protein>
    <submittedName>
        <fullName evidence="1">Uncharacterized protein</fullName>
    </submittedName>
</protein>
<keyword evidence="2" id="KW-1185">Reference proteome</keyword>
<gene>
    <name evidence="1" type="ORF">ACFSUD_08505</name>
</gene>
<dbReference type="RefSeq" id="WP_386373388.1">
    <property type="nucleotide sequence ID" value="NZ_JBHUMP010000005.1"/>
</dbReference>
<evidence type="ECO:0000313" key="1">
    <source>
        <dbReference type="EMBL" id="MFD2739606.1"/>
    </source>
</evidence>
<evidence type="ECO:0000313" key="2">
    <source>
        <dbReference type="Proteomes" id="UP001597474"/>
    </source>
</evidence>
<accession>A0ABW5U131</accession>
<name>A0ABW5U131_9RHOB</name>